<evidence type="ECO:0000313" key="4">
    <source>
        <dbReference type="EMBL" id="MCT8330361.1"/>
    </source>
</evidence>
<sequence length="382" mass="39989">MLDGQSPVTAATMIDRFERIRPLLAEQSGRLDADRRLSDEAFRALSEAGFFRLLLPAQLGGCALSPLDFMTVVEHAAAFDGTIGWLVGNGGGMSRAGGYLSLEAAQAVFVSPSAFVASSTGAIGKAVPEAGGYRITGRWPFASGAPHATTFAPLCEICDGSGRIVLAFLPRGAVNLIDNWHVSGMRGSGSWDFEADNVFLPAEFVCDLQPVPTQTGIVYRLPGVSAFVWTVATVPLGIAKGAIDALVSVSAGHRRLGVSVPVAERELVQAQIGRCLASCRAAGAYLRSAMSDLCASVDSEGADQVAARINYRLACSHAADVAVGAVLRVNDLIGARSLAESQPFERRERDVRAAAKHIAMSAEQFVIGGRHALGGDISGASF</sequence>
<dbReference type="InterPro" id="IPR009100">
    <property type="entry name" value="AcylCoA_DH/oxidase_NM_dom_sf"/>
</dbReference>
<dbReference type="Proteomes" id="UP001205601">
    <property type="component" value="Unassembled WGS sequence"/>
</dbReference>
<dbReference type="Pfam" id="PF08028">
    <property type="entry name" value="Acyl-CoA_dh_2"/>
    <property type="match status" value="1"/>
</dbReference>
<proteinExistence type="predicted"/>
<evidence type="ECO:0000256" key="1">
    <source>
        <dbReference type="ARBA" id="ARBA00023002"/>
    </source>
</evidence>
<dbReference type="PIRSF" id="PIRSF016578">
    <property type="entry name" value="HsaA"/>
    <property type="match status" value="1"/>
</dbReference>
<feature type="domain" description="Acyl-CoA dehydrogenase/oxidase N-terminal" evidence="2">
    <location>
        <begin position="27"/>
        <end position="90"/>
    </location>
</feature>
<name>A0ABT2NNS0_9RHOB</name>
<keyword evidence="5" id="KW-1185">Reference proteome</keyword>
<dbReference type="InterPro" id="IPR037069">
    <property type="entry name" value="AcylCoA_DH/ox_N_sf"/>
</dbReference>
<dbReference type="Gene3D" id="2.40.110.10">
    <property type="entry name" value="Butyryl-CoA Dehydrogenase, subunit A, domain 2"/>
    <property type="match status" value="1"/>
</dbReference>
<dbReference type="PANTHER" id="PTHR43884:SF12">
    <property type="entry name" value="ISOVALERYL-COA DEHYDROGENASE, MITOCHONDRIAL-RELATED"/>
    <property type="match status" value="1"/>
</dbReference>
<accession>A0ABT2NNS0</accession>
<dbReference type="InterPro" id="IPR036250">
    <property type="entry name" value="AcylCo_DH-like_C"/>
</dbReference>
<evidence type="ECO:0000259" key="2">
    <source>
        <dbReference type="Pfam" id="PF02771"/>
    </source>
</evidence>
<comment type="caution">
    <text evidence="4">The sequence shown here is derived from an EMBL/GenBank/DDBJ whole genome shotgun (WGS) entry which is preliminary data.</text>
</comment>
<feature type="domain" description="Acyl-CoA dehydrogenase C-terminal" evidence="3">
    <location>
        <begin position="231"/>
        <end position="361"/>
    </location>
</feature>
<gene>
    <name evidence="4" type="ORF">N5I32_12605</name>
</gene>
<dbReference type="InterPro" id="IPR013107">
    <property type="entry name" value="Acyl-CoA_DH_C"/>
</dbReference>
<dbReference type="InterPro" id="IPR046373">
    <property type="entry name" value="Acyl-CoA_Oxase/DH_mid-dom_sf"/>
</dbReference>
<dbReference type="RefSeq" id="WP_261496229.1">
    <property type="nucleotide sequence ID" value="NZ_JAOCQF010000002.1"/>
</dbReference>
<dbReference type="Gene3D" id="1.20.140.10">
    <property type="entry name" value="Butyryl-CoA Dehydrogenase, subunit A, domain 3"/>
    <property type="match status" value="1"/>
</dbReference>
<dbReference type="EMBL" id="JAOCQF010000002">
    <property type="protein sequence ID" value="MCT8330361.1"/>
    <property type="molecule type" value="Genomic_DNA"/>
</dbReference>
<dbReference type="SUPFAM" id="SSF56645">
    <property type="entry name" value="Acyl-CoA dehydrogenase NM domain-like"/>
    <property type="match status" value="1"/>
</dbReference>
<dbReference type="SUPFAM" id="SSF47203">
    <property type="entry name" value="Acyl-CoA dehydrogenase C-terminal domain-like"/>
    <property type="match status" value="1"/>
</dbReference>
<dbReference type="InterPro" id="IPR013786">
    <property type="entry name" value="AcylCoA_DH/ox_N"/>
</dbReference>
<dbReference type="Gene3D" id="1.10.540.10">
    <property type="entry name" value="Acyl-CoA dehydrogenase/oxidase, N-terminal domain"/>
    <property type="match status" value="1"/>
</dbReference>
<dbReference type="Pfam" id="PF02771">
    <property type="entry name" value="Acyl-CoA_dh_N"/>
    <property type="match status" value="1"/>
</dbReference>
<reference evidence="5" key="1">
    <citation type="submission" date="2023-07" db="EMBL/GenBank/DDBJ databases">
        <title>Defluviimonas sediminis sp. nov., isolated from mangrove sediment.</title>
        <authorList>
            <person name="Liu L."/>
            <person name="Li J."/>
            <person name="Huang Y."/>
            <person name="Pan J."/>
            <person name="Li M."/>
        </authorList>
    </citation>
    <scope>NUCLEOTIDE SEQUENCE [LARGE SCALE GENOMIC DNA]</scope>
    <source>
        <strain evidence="5">FT324</strain>
    </source>
</reference>
<organism evidence="4 5">
    <name type="scientific">Albidovulum sediminis</name>
    <dbReference type="NCBI Taxonomy" id="3066345"/>
    <lineage>
        <taxon>Bacteria</taxon>
        <taxon>Pseudomonadati</taxon>
        <taxon>Pseudomonadota</taxon>
        <taxon>Alphaproteobacteria</taxon>
        <taxon>Rhodobacterales</taxon>
        <taxon>Paracoccaceae</taxon>
        <taxon>Albidovulum</taxon>
    </lineage>
</organism>
<evidence type="ECO:0000259" key="3">
    <source>
        <dbReference type="Pfam" id="PF08028"/>
    </source>
</evidence>
<keyword evidence="1" id="KW-0560">Oxidoreductase</keyword>
<protein>
    <submittedName>
        <fullName evidence="4">Acyl-CoA dehydrogenase family protein</fullName>
    </submittedName>
</protein>
<evidence type="ECO:0000313" key="5">
    <source>
        <dbReference type="Proteomes" id="UP001205601"/>
    </source>
</evidence>
<dbReference type="PANTHER" id="PTHR43884">
    <property type="entry name" value="ACYL-COA DEHYDROGENASE"/>
    <property type="match status" value="1"/>
</dbReference>